<dbReference type="EMBL" id="BK015649">
    <property type="protein sequence ID" value="DAE18029.1"/>
    <property type="molecule type" value="Genomic_DNA"/>
</dbReference>
<name>A0A8S5QGZ5_9CAUD</name>
<reference evidence="1" key="1">
    <citation type="journal article" date="2021" name="Proc. Natl. Acad. Sci. U.S.A.">
        <title>A Catalog of Tens of Thousands of Viruses from Human Metagenomes Reveals Hidden Associations with Chronic Diseases.</title>
        <authorList>
            <person name="Tisza M.J."/>
            <person name="Buck C.B."/>
        </authorList>
    </citation>
    <scope>NUCLEOTIDE SEQUENCE</scope>
    <source>
        <strain evidence="1">Ctr8v12</strain>
    </source>
</reference>
<accession>A0A8S5QGZ5</accession>
<organism evidence="1">
    <name type="scientific">Siphoviridae sp. ctr8v12</name>
    <dbReference type="NCBI Taxonomy" id="2825685"/>
    <lineage>
        <taxon>Viruses</taxon>
        <taxon>Duplodnaviria</taxon>
        <taxon>Heunggongvirae</taxon>
        <taxon>Uroviricota</taxon>
        <taxon>Caudoviricetes</taxon>
    </lineage>
</organism>
<protein>
    <submittedName>
        <fullName evidence="1">Uncharacterized protein</fullName>
    </submittedName>
</protein>
<evidence type="ECO:0000313" key="1">
    <source>
        <dbReference type="EMBL" id="DAE18029.1"/>
    </source>
</evidence>
<proteinExistence type="predicted"/>
<sequence>MNKLKELINILKFRRTVESEEDREVLTKYLAL</sequence>